<dbReference type="Proteomes" id="UP000485058">
    <property type="component" value="Unassembled WGS sequence"/>
</dbReference>
<feature type="region of interest" description="Disordered" evidence="2">
    <location>
        <begin position="1"/>
        <end position="42"/>
    </location>
</feature>
<dbReference type="PANTHER" id="PTHR13890:SF31">
    <property type="entry name" value="MAGNESIUM TRANSPORTER MRS2-2-RELATED"/>
    <property type="match status" value="1"/>
</dbReference>
<dbReference type="AlphaFoldDB" id="A0A6A0ANU4"/>
<comment type="similarity">
    <text evidence="1">Belongs to the CorA metal ion transporter (MIT) (TC 1.A.35.5) family.</text>
</comment>
<feature type="compositionally biased region" description="Polar residues" evidence="2">
    <location>
        <begin position="9"/>
        <end position="26"/>
    </location>
</feature>
<gene>
    <name evidence="3" type="ORF">HaLaN_32731</name>
</gene>
<feature type="non-terminal residue" evidence="3">
    <location>
        <position position="108"/>
    </location>
</feature>
<dbReference type="EMBL" id="BLLF01008417">
    <property type="protein sequence ID" value="GFH33367.1"/>
    <property type="molecule type" value="Genomic_DNA"/>
</dbReference>
<evidence type="ECO:0000256" key="2">
    <source>
        <dbReference type="SAM" id="MobiDB-lite"/>
    </source>
</evidence>
<protein>
    <submittedName>
        <fullName evidence="3">Magnesium transporter</fullName>
    </submittedName>
</protein>
<keyword evidence="4" id="KW-1185">Reference proteome</keyword>
<sequence length="108" mass="11721">MSDFASVNGLEQSSGRAAPSAQTAQLTGRLHKHKNRKKEEKPSALLRTWVCIHPSGESSVVQVDKLSLSAQLGIQPRDLRLLESQLAGQTSVILCREGAIVINMAFVK</sequence>
<evidence type="ECO:0000313" key="3">
    <source>
        <dbReference type="EMBL" id="GFH33367.1"/>
    </source>
</evidence>
<reference evidence="3 4" key="1">
    <citation type="submission" date="2020-02" db="EMBL/GenBank/DDBJ databases">
        <title>Draft genome sequence of Haematococcus lacustris strain NIES-144.</title>
        <authorList>
            <person name="Morimoto D."/>
            <person name="Nakagawa S."/>
            <person name="Yoshida T."/>
            <person name="Sawayama S."/>
        </authorList>
    </citation>
    <scope>NUCLEOTIDE SEQUENCE [LARGE SCALE GENOMIC DNA]</scope>
    <source>
        <strain evidence="3 4">NIES-144</strain>
    </source>
</reference>
<dbReference type="Gene3D" id="2.40.128.330">
    <property type="match status" value="1"/>
</dbReference>
<dbReference type="GO" id="GO:0015095">
    <property type="term" value="F:magnesium ion transmembrane transporter activity"/>
    <property type="evidence" value="ECO:0007669"/>
    <property type="project" value="UniProtKB-ARBA"/>
</dbReference>
<dbReference type="Pfam" id="PF22099">
    <property type="entry name" value="MRS2-like"/>
    <property type="match status" value="1"/>
</dbReference>
<name>A0A6A0ANU4_HAELA</name>
<dbReference type="InterPro" id="IPR039204">
    <property type="entry name" value="MRS2-like"/>
</dbReference>
<accession>A0A6A0ANU4</accession>
<proteinExistence type="inferred from homology"/>
<feature type="non-terminal residue" evidence="3">
    <location>
        <position position="1"/>
    </location>
</feature>
<evidence type="ECO:0000256" key="1">
    <source>
        <dbReference type="ARBA" id="ARBA00007535"/>
    </source>
</evidence>
<organism evidence="3 4">
    <name type="scientific">Haematococcus lacustris</name>
    <name type="common">Green alga</name>
    <name type="synonym">Haematococcus pluvialis</name>
    <dbReference type="NCBI Taxonomy" id="44745"/>
    <lineage>
        <taxon>Eukaryota</taxon>
        <taxon>Viridiplantae</taxon>
        <taxon>Chlorophyta</taxon>
        <taxon>core chlorophytes</taxon>
        <taxon>Chlorophyceae</taxon>
        <taxon>CS clade</taxon>
        <taxon>Chlamydomonadales</taxon>
        <taxon>Haematococcaceae</taxon>
        <taxon>Haematococcus</taxon>
    </lineage>
</organism>
<evidence type="ECO:0000313" key="4">
    <source>
        <dbReference type="Proteomes" id="UP000485058"/>
    </source>
</evidence>
<comment type="caution">
    <text evidence="3">The sequence shown here is derived from an EMBL/GenBank/DDBJ whole genome shotgun (WGS) entry which is preliminary data.</text>
</comment>
<dbReference type="PANTHER" id="PTHR13890">
    <property type="entry name" value="RNA SPLICING PROTEIN MRS2, MITOCHONDRIAL"/>
    <property type="match status" value="1"/>
</dbReference>